<name>A0A8H7TL59_9HELO</name>
<evidence type="ECO:0000313" key="3">
    <source>
        <dbReference type="Proteomes" id="UP000664132"/>
    </source>
</evidence>
<dbReference type="EMBL" id="JAFJYH010000077">
    <property type="protein sequence ID" value="KAG4420773.1"/>
    <property type="molecule type" value="Genomic_DNA"/>
</dbReference>
<organism evidence="2 3">
    <name type="scientific">Cadophora malorum</name>
    <dbReference type="NCBI Taxonomy" id="108018"/>
    <lineage>
        <taxon>Eukaryota</taxon>
        <taxon>Fungi</taxon>
        <taxon>Dikarya</taxon>
        <taxon>Ascomycota</taxon>
        <taxon>Pezizomycotina</taxon>
        <taxon>Leotiomycetes</taxon>
        <taxon>Helotiales</taxon>
        <taxon>Ploettnerulaceae</taxon>
        <taxon>Cadophora</taxon>
    </lineage>
</organism>
<keyword evidence="3" id="KW-1185">Reference proteome</keyword>
<dbReference type="AlphaFoldDB" id="A0A8H7TL59"/>
<protein>
    <submittedName>
        <fullName evidence="2">Uncharacterized protein</fullName>
    </submittedName>
</protein>
<evidence type="ECO:0000313" key="2">
    <source>
        <dbReference type="EMBL" id="KAG4420773.1"/>
    </source>
</evidence>
<sequence>MALGDLEDGKEDSEVLRAPPPAPMLPLESLVSVVPDVPVVPLVVGRCMADREIWSSLILYIGVVFEEAIIADLPSGH</sequence>
<reference evidence="2" key="1">
    <citation type="submission" date="2021-02" db="EMBL/GenBank/DDBJ databases">
        <title>Genome sequence Cadophora malorum strain M34.</title>
        <authorList>
            <person name="Stefanovic E."/>
            <person name="Vu D."/>
            <person name="Scully C."/>
            <person name="Dijksterhuis J."/>
            <person name="Roader J."/>
            <person name="Houbraken J."/>
        </authorList>
    </citation>
    <scope>NUCLEOTIDE SEQUENCE</scope>
    <source>
        <strain evidence="2">M34</strain>
    </source>
</reference>
<feature type="region of interest" description="Disordered" evidence="1">
    <location>
        <begin position="1"/>
        <end position="20"/>
    </location>
</feature>
<gene>
    <name evidence="2" type="ORF">IFR04_006053</name>
</gene>
<evidence type="ECO:0000256" key="1">
    <source>
        <dbReference type="SAM" id="MobiDB-lite"/>
    </source>
</evidence>
<feature type="compositionally biased region" description="Acidic residues" evidence="1">
    <location>
        <begin position="1"/>
        <end position="11"/>
    </location>
</feature>
<proteinExistence type="predicted"/>
<comment type="caution">
    <text evidence="2">The sequence shown here is derived from an EMBL/GenBank/DDBJ whole genome shotgun (WGS) entry which is preliminary data.</text>
</comment>
<accession>A0A8H7TL59</accession>
<dbReference type="Proteomes" id="UP000664132">
    <property type="component" value="Unassembled WGS sequence"/>
</dbReference>